<dbReference type="STRING" id="456442.Mboo_0570"/>
<comment type="subunit">
    <text evidence="5 19">The complex is composed of 8 subunits; MtrA, MtrB, MtrC, MtrD, MtrE, MtrF, MtrG and MtrH.</text>
</comment>
<feature type="transmembrane region" description="Helical" evidence="19">
    <location>
        <begin position="74"/>
        <end position="94"/>
    </location>
</feature>
<dbReference type="GO" id="GO:0006730">
    <property type="term" value="P:one-carbon metabolic process"/>
    <property type="evidence" value="ECO:0007669"/>
    <property type="project" value="UniProtKB-UniRule"/>
</dbReference>
<evidence type="ECO:0000313" key="21">
    <source>
        <dbReference type="Proteomes" id="UP000002408"/>
    </source>
</evidence>
<evidence type="ECO:0000256" key="19">
    <source>
        <dbReference type="HAMAP-Rule" id="MF_01094"/>
    </source>
</evidence>
<evidence type="ECO:0000256" key="12">
    <source>
        <dbReference type="ARBA" id="ARBA00022967"/>
    </source>
</evidence>
<accession>A7I5S7</accession>
<evidence type="ECO:0000256" key="14">
    <source>
        <dbReference type="ARBA" id="ARBA00022994"/>
    </source>
</evidence>
<dbReference type="KEGG" id="mbn:Mboo_0570"/>
<dbReference type="NCBIfam" id="TIGR04166">
    <property type="entry name" value="methano_MtrB"/>
    <property type="match status" value="1"/>
</dbReference>
<keyword evidence="14 19" id="KW-0484">Methanogenesis</keyword>
<evidence type="ECO:0000256" key="2">
    <source>
        <dbReference type="ARBA" id="ARBA00004162"/>
    </source>
</evidence>
<dbReference type="GO" id="GO:0005886">
    <property type="term" value="C:plasma membrane"/>
    <property type="evidence" value="ECO:0007669"/>
    <property type="project" value="UniProtKB-SubCell"/>
</dbReference>
<evidence type="ECO:0000256" key="10">
    <source>
        <dbReference type="ARBA" id="ARBA00022679"/>
    </source>
</evidence>
<proteinExistence type="inferred from homology"/>
<evidence type="ECO:0000256" key="11">
    <source>
        <dbReference type="ARBA" id="ARBA00022692"/>
    </source>
</evidence>
<comment type="similarity">
    <text evidence="4 19">Belongs to the MtrB family.</text>
</comment>
<evidence type="ECO:0000256" key="16">
    <source>
        <dbReference type="ARBA" id="ARBA00029818"/>
    </source>
</evidence>
<comment type="subcellular location">
    <subcellularLocation>
        <location evidence="2 19">Cell membrane</location>
        <topology evidence="2 19">Single-pass membrane protein</topology>
    </subcellularLocation>
</comment>
<keyword evidence="21" id="KW-1185">Reference proteome</keyword>
<keyword evidence="12 19" id="KW-1278">Translocase</keyword>
<keyword evidence="10 19" id="KW-0808">Transferase</keyword>
<evidence type="ECO:0000256" key="17">
    <source>
        <dbReference type="ARBA" id="ARBA00044880"/>
    </source>
</evidence>
<gene>
    <name evidence="19" type="primary">mtrB</name>
    <name evidence="20" type="ordered locus">Mboo_0570</name>
</gene>
<dbReference type="HAMAP" id="MF_01094">
    <property type="entry name" value="MtrB"/>
    <property type="match status" value="1"/>
</dbReference>
<dbReference type="eggNOG" id="arCOG04867">
    <property type="taxonomic scope" value="Archaea"/>
</dbReference>
<dbReference type="UniPathway" id="UPA00640">
    <property type="reaction ID" value="UER00698"/>
</dbReference>
<protein>
    <recommendedName>
        <fullName evidence="6 19">Tetrahydromethanopterin S-methyltransferase subunit B</fullName>
        <ecNumber evidence="18 19">7.2.1.4</ecNumber>
    </recommendedName>
    <alternativeName>
        <fullName evidence="16 19">N5-methyltetrahydromethanopterin--coenzyme M methyltransferase subunit B</fullName>
    </alternativeName>
</protein>
<evidence type="ECO:0000256" key="18">
    <source>
        <dbReference type="ARBA" id="ARBA00044970"/>
    </source>
</evidence>
<dbReference type="AlphaFoldDB" id="A7I5S7"/>
<dbReference type="PIRSF" id="PIRSF005518">
    <property type="entry name" value="MtrB"/>
    <property type="match status" value="1"/>
</dbReference>
<keyword evidence="8 19" id="KW-0554">One-carbon metabolism</keyword>
<evidence type="ECO:0000256" key="8">
    <source>
        <dbReference type="ARBA" id="ARBA00022563"/>
    </source>
</evidence>
<comment type="pathway">
    <text evidence="3 19">One-carbon metabolism; methanogenesis from CO(2); methyl-coenzyme M from 5,10-methylene-5,6,7,8-tetrahydromethanopterin: step 2/2.</text>
</comment>
<evidence type="ECO:0000256" key="7">
    <source>
        <dbReference type="ARBA" id="ARBA00022475"/>
    </source>
</evidence>
<sequence length="97" mass="9968">MGYVVVLPEFGLVADPVVGIVTTAGESLSPVLDKVAILEASADDLVNMLSGEGNYVASFPGREKTLAIGGSINAFWYGLAIGLLVAGVIAFQLIKVS</sequence>
<dbReference type="GeneID" id="5410774"/>
<dbReference type="GO" id="GO:0032259">
    <property type="term" value="P:methylation"/>
    <property type="evidence" value="ECO:0007669"/>
    <property type="project" value="UniProtKB-KW"/>
</dbReference>
<dbReference type="GO" id="GO:0030269">
    <property type="term" value="F:tetrahydromethanopterin S-methyltransferase activity"/>
    <property type="evidence" value="ECO:0007669"/>
    <property type="project" value="UniProtKB-UniRule"/>
</dbReference>
<evidence type="ECO:0000313" key="20">
    <source>
        <dbReference type="EMBL" id="ABS55088.1"/>
    </source>
</evidence>
<evidence type="ECO:0000256" key="13">
    <source>
        <dbReference type="ARBA" id="ARBA00022989"/>
    </source>
</evidence>
<evidence type="ECO:0000256" key="5">
    <source>
        <dbReference type="ARBA" id="ARBA00011616"/>
    </source>
</evidence>
<keyword evidence="11 19" id="KW-0812">Transmembrane</keyword>
<evidence type="ECO:0000256" key="15">
    <source>
        <dbReference type="ARBA" id="ARBA00023136"/>
    </source>
</evidence>
<dbReference type="Proteomes" id="UP000002408">
    <property type="component" value="Chromosome"/>
</dbReference>
<evidence type="ECO:0000256" key="1">
    <source>
        <dbReference type="ARBA" id="ARBA00002533"/>
    </source>
</evidence>
<organism evidence="20 21">
    <name type="scientific">Methanoregula boonei (strain DSM 21154 / JCM 14090 / 6A8)</name>
    <dbReference type="NCBI Taxonomy" id="456442"/>
    <lineage>
        <taxon>Archaea</taxon>
        <taxon>Methanobacteriati</taxon>
        <taxon>Methanobacteriota</taxon>
        <taxon>Stenosarchaea group</taxon>
        <taxon>Methanomicrobia</taxon>
        <taxon>Methanomicrobiales</taxon>
        <taxon>Methanoregulaceae</taxon>
        <taxon>Methanoregula</taxon>
    </lineage>
</organism>
<keyword evidence="7 19" id="KW-1003">Cell membrane</keyword>
<evidence type="ECO:0000256" key="9">
    <source>
        <dbReference type="ARBA" id="ARBA00022603"/>
    </source>
</evidence>
<comment type="function">
    <text evidence="1 19">Part of a complex that catalyzes the formation of methyl-coenzyme M and tetrahydromethanopterin from coenzyme M and methyl-tetrahydromethanopterin. This is an energy-conserving, sodium-ion translocating step.</text>
</comment>
<dbReference type="InterPro" id="IPR008690">
    <property type="entry name" value="MtrB_MeTrfase"/>
</dbReference>
<evidence type="ECO:0000256" key="3">
    <source>
        <dbReference type="ARBA" id="ARBA00004839"/>
    </source>
</evidence>
<keyword evidence="9 19" id="KW-0489">Methyltransferase</keyword>
<keyword evidence="15 19" id="KW-0472">Membrane</keyword>
<dbReference type="GO" id="GO:0019386">
    <property type="term" value="P:methanogenesis, from carbon dioxide"/>
    <property type="evidence" value="ECO:0007669"/>
    <property type="project" value="UniProtKB-UniRule"/>
</dbReference>
<dbReference type="EMBL" id="CP000780">
    <property type="protein sequence ID" value="ABS55088.1"/>
    <property type="molecule type" value="Genomic_DNA"/>
</dbReference>
<dbReference type="RefSeq" id="WP_012106109.1">
    <property type="nucleotide sequence ID" value="NC_009712.1"/>
</dbReference>
<evidence type="ECO:0000256" key="6">
    <source>
        <dbReference type="ARBA" id="ARBA00015127"/>
    </source>
</evidence>
<reference evidence="21" key="1">
    <citation type="journal article" date="2015" name="Microbiology">
        <title>Genome of Methanoregula boonei 6A8 reveals adaptations to oligotrophic peatland environments.</title>
        <authorList>
            <person name="Braeuer S."/>
            <person name="Cadillo-Quiroz H."/>
            <person name="Kyrpides N."/>
            <person name="Woyke T."/>
            <person name="Goodwin L."/>
            <person name="Detter C."/>
            <person name="Podell S."/>
            <person name="Yavitt J.B."/>
            <person name="Zinder S.H."/>
        </authorList>
    </citation>
    <scope>NUCLEOTIDE SEQUENCE [LARGE SCALE GENOMIC DNA]</scope>
    <source>
        <strain evidence="21">DSM 21154 / JCM 14090 / 6A8</strain>
    </source>
</reference>
<dbReference type="Pfam" id="PF05440">
    <property type="entry name" value="MtrB"/>
    <property type="match status" value="1"/>
</dbReference>
<evidence type="ECO:0000256" key="4">
    <source>
        <dbReference type="ARBA" id="ARBA00010027"/>
    </source>
</evidence>
<dbReference type="HOGENOM" id="CLU_171544_1_0_2"/>
<dbReference type="OrthoDB" id="114034at2157"/>
<comment type="catalytic activity">
    <reaction evidence="17 19">
        <text>5-methyl-5,6,7,8-tetrahydromethanopterin + coenzyme M + 2 Na(+)(in) = 5,6,7,8-tetrahydromethanopterin + methyl-coenzyme M + 2 Na(+)(out)</text>
        <dbReference type="Rhea" id="RHEA:53492"/>
        <dbReference type="ChEBI" id="CHEBI:29101"/>
        <dbReference type="ChEBI" id="CHEBI:58103"/>
        <dbReference type="ChEBI" id="CHEBI:58116"/>
        <dbReference type="ChEBI" id="CHEBI:58286"/>
        <dbReference type="ChEBI" id="CHEBI:58319"/>
        <dbReference type="EC" id="7.2.1.4"/>
    </reaction>
</comment>
<keyword evidence="13 19" id="KW-1133">Transmembrane helix</keyword>
<dbReference type="EC" id="7.2.1.4" evidence="18 19"/>
<name>A7I5S7_METB6</name>